<keyword evidence="3 10" id="KW-1133">Transmembrane helix</keyword>
<dbReference type="InterPro" id="IPR028082">
    <property type="entry name" value="Peripla_BP_I"/>
</dbReference>
<evidence type="ECO:0000256" key="2">
    <source>
        <dbReference type="ARBA" id="ARBA00022692"/>
    </source>
</evidence>
<dbReference type="PANTHER" id="PTHR10519:SF74">
    <property type="entry name" value="GAMMA-AMINOBUTYRIC ACID TYPE B RECEPTOR SUBUNIT 2"/>
    <property type="match status" value="1"/>
</dbReference>
<organism evidence="12 13">
    <name type="scientific">Porites lobata</name>
    <dbReference type="NCBI Taxonomy" id="104759"/>
    <lineage>
        <taxon>Eukaryota</taxon>
        <taxon>Metazoa</taxon>
        <taxon>Cnidaria</taxon>
        <taxon>Anthozoa</taxon>
        <taxon>Hexacorallia</taxon>
        <taxon>Scleractinia</taxon>
        <taxon>Fungiina</taxon>
        <taxon>Poritidae</taxon>
        <taxon>Porites</taxon>
    </lineage>
</organism>
<dbReference type="InterPro" id="IPR017978">
    <property type="entry name" value="GPCR_3_C"/>
</dbReference>
<keyword evidence="5 10" id="KW-0472">Membrane</keyword>
<dbReference type="InterPro" id="IPR000337">
    <property type="entry name" value="GPCR_3"/>
</dbReference>
<keyword evidence="2 10" id="KW-0812">Transmembrane</keyword>
<dbReference type="Gene3D" id="3.40.50.2300">
    <property type="match status" value="4"/>
</dbReference>
<feature type="transmembrane region" description="Helical" evidence="10">
    <location>
        <begin position="66"/>
        <end position="88"/>
    </location>
</feature>
<comment type="caution">
    <text evidence="12">The sequence shown here is derived from an EMBL/GenBank/DDBJ whole genome shotgun (WGS) entry which is preliminary data.</text>
</comment>
<keyword evidence="8" id="KW-0807">Transducer</keyword>
<feature type="region of interest" description="Disordered" evidence="9">
    <location>
        <begin position="1017"/>
        <end position="1042"/>
    </location>
</feature>
<evidence type="ECO:0000313" key="13">
    <source>
        <dbReference type="Proteomes" id="UP001159405"/>
    </source>
</evidence>
<keyword evidence="13" id="KW-1185">Reference proteome</keyword>
<dbReference type="Pfam" id="PF00003">
    <property type="entry name" value="7tm_3"/>
    <property type="match status" value="1"/>
</dbReference>
<proteinExistence type="predicted"/>
<dbReference type="EMBL" id="CALNXK010000013">
    <property type="protein sequence ID" value="CAH3045565.1"/>
    <property type="molecule type" value="Genomic_DNA"/>
</dbReference>
<comment type="subcellular location">
    <subcellularLocation>
        <location evidence="1">Membrane</location>
        <topology evidence="1">Multi-pass membrane protein</topology>
    </subcellularLocation>
</comment>
<dbReference type="PRINTS" id="PR01177">
    <property type="entry name" value="GABAB1RECPTR"/>
</dbReference>
<feature type="non-terminal residue" evidence="12">
    <location>
        <position position="1"/>
    </location>
</feature>
<feature type="transmembrane region" description="Helical" evidence="10">
    <location>
        <begin position="898"/>
        <end position="921"/>
    </location>
</feature>
<evidence type="ECO:0000256" key="7">
    <source>
        <dbReference type="ARBA" id="ARBA00023180"/>
    </source>
</evidence>
<dbReference type="Pfam" id="PF01094">
    <property type="entry name" value="ANF_receptor"/>
    <property type="match status" value="1"/>
</dbReference>
<evidence type="ECO:0000256" key="6">
    <source>
        <dbReference type="ARBA" id="ARBA00023170"/>
    </source>
</evidence>
<evidence type="ECO:0000313" key="12">
    <source>
        <dbReference type="EMBL" id="CAH3045565.1"/>
    </source>
</evidence>
<feature type="transmembrane region" description="Helical" evidence="10">
    <location>
        <begin position="834"/>
        <end position="855"/>
    </location>
</feature>
<feature type="transmembrane region" description="Helical" evidence="10">
    <location>
        <begin position="774"/>
        <end position="794"/>
    </location>
</feature>
<dbReference type="InterPro" id="IPR002455">
    <property type="entry name" value="GPCR3_GABA-B"/>
</dbReference>
<dbReference type="InterPro" id="IPR001828">
    <property type="entry name" value="ANF_lig-bd_rcpt"/>
</dbReference>
<feature type="transmembrane region" description="Helical" evidence="10">
    <location>
        <begin position="657"/>
        <end position="683"/>
    </location>
</feature>
<accession>A0ABN8N906</accession>
<evidence type="ECO:0000259" key="11">
    <source>
        <dbReference type="PROSITE" id="PS50259"/>
    </source>
</evidence>
<dbReference type="PROSITE" id="PS50259">
    <property type="entry name" value="G_PROTEIN_RECEP_F3_4"/>
    <property type="match status" value="1"/>
</dbReference>
<dbReference type="PRINTS" id="PR00248">
    <property type="entry name" value="GPCRMGR"/>
</dbReference>
<evidence type="ECO:0000256" key="8">
    <source>
        <dbReference type="ARBA" id="ARBA00023224"/>
    </source>
</evidence>
<evidence type="ECO:0000256" key="1">
    <source>
        <dbReference type="ARBA" id="ARBA00004141"/>
    </source>
</evidence>
<gene>
    <name evidence="12" type="ORF">PLOB_00006475</name>
</gene>
<evidence type="ECO:0000256" key="3">
    <source>
        <dbReference type="ARBA" id="ARBA00022989"/>
    </source>
</evidence>
<name>A0ABN8N906_9CNID</name>
<dbReference type="SUPFAM" id="SSF53822">
    <property type="entry name" value="Periplasmic binding protein-like I"/>
    <property type="match status" value="2"/>
</dbReference>
<keyword evidence="7" id="KW-0325">Glycoprotein</keyword>
<evidence type="ECO:0000256" key="9">
    <source>
        <dbReference type="SAM" id="MobiDB-lite"/>
    </source>
</evidence>
<protein>
    <recommendedName>
        <fullName evidence="11">G-protein coupled receptors family 3 profile domain-containing protein</fullName>
    </recommendedName>
</protein>
<sequence>IVNNLAIISRLAVSTRQESTSILTISSNLSKICVLSSGKLKPLALRSEIFRKQRLRLVRKSTLLRVIPKMSSTAVISFLGIVLVFGSLKCNANKTDLYILQMVASPFFNDMIPCEGMTLAYDVAKNSSSFKSFFEKYEIKMKCPATWGDPGIAVLKMTKTVQAQETYPLIVLGPHTSKEASAVLQVVNVYRNLMITFLETTVQLAELVTGSSAFTFLPTAFSLNPPKIKFMNIFNWERAAVVYDFLTDRGANVKVVEDLAATASSNLTSPRVNLTFEPINPHRTSAAGVVFEFIKNSLQSLRERDYKIFIGEFGDIAASLVFCEVRKVELDNCSRKKVNWWYEACVDSILNFLVEKKGENRIYSIKQQKLDQNCSQMNATPIIRMQRLFEDYRKIFTILGPIHLWDDTKGAFYLSELAGRTIARPLYKMGMYGPEFVWILNPNVGTIDEWVTLANRAINQDKIKTEQTCNRTQYQKALNRAFTFKALTIREDDNFTTSSNLTVSEAFSRLGINDLSSDKTKNLATTSFDAMWGTMLAIKEASETKNVSDKLGNNTDDTESQQVSNFLMKKLTELNFQGLTGPVSFNPDKRRKDVIIVLQQYREKENKWVNVGEFFVDESGQLTLKFYEGMEETLWEGGPVPSDRTLITTQRMDTPRALFIIFSTVASFGIVLGIIFMVFNRYYRDCKFIRLSAPMFNDIIVLGCIMCLSTIYLFGIRKVNDGNRTMPRICKARAWLLNIGFSLAFGAMFIKTWRIYKICTNKRLKVRLGPLSDWWMLAMVFGIVVIDVVLLVAWELTDPLQHEEAVVDKKNDPGDHLKIIMSTINTCTGKNVEMWLALIYVSKGILLLYGLFLAYETRNVVYAHLNDSRVIGICVYNVVVLSTIGAFLALILKNEQYVELYSALSVCISLPAAATISLIFIPKVKPDLFGHFQQIISLRFSLSRNRPASSKLIHRLKASSLDGETVGESTLNHTFSRPSIDVTSTFKGTEMGRERFVDAPPSGNTLGVYQNGGFMDSLSSIPSPSPAKSVEEPAPSATTLED</sequence>
<feature type="transmembrane region" description="Helical" evidence="10">
    <location>
        <begin position="734"/>
        <end position="753"/>
    </location>
</feature>
<evidence type="ECO:0000256" key="4">
    <source>
        <dbReference type="ARBA" id="ARBA00023040"/>
    </source>
</evidence>
<feature type="domain" description="G-protein coupled receptors family 3 profile" evidence="11">
    <location>
        <begin position="729"/>
        <end position="929"/>
    </location>
</feature>
<dbReference type="Proteomes" id="UP001159405">
    <property type="component" value="Unassembled WGS sequence"/>
</dbReference>
<reference evidence="12 13" key="1">
    <citation type="submission" date="2022-05" db="EMBL/GenBank/DDBJ databases">
        <authorList>
            <consortium name="Genoscope - CEA"/>
            <person name="William W."/>
        </authorList>
    </citation>
    <scope>NUCLEOTIDE SEQUENCE [LARGE SCALE GENOMIC DNA]</scope>
</reference>
<feature type="transmembrane region" description="Helical" evidence="10">
    <location>
        <begin position="870"/>
        <end position="892"/>
    </location>
</feature>
<dbReference type="CDD" id="cd15047">
    <property type="entry name" value="7tmC_GABA-B-like"/>
    <property type="match status" value="1"/>
</dbReference>
<feature type="transmembrane region" description="Helical" evidence="10">
    <location>
        <begin position="695"/>
        <end position="714"/>
    </location>
</feature>
<evidence type="ECO:0000256" key="5">
    <source>
        <dbReference type="ARBA" id="ARBA00023136"/>
    </source>
</evidence>
<dbReference type="PRINTS" id="PR01176">
    <property type="entry name" value="GABABRECEPTR"/>
</dbReference>
<dbReference type="PANTHER" id="PTHR10519">
    <property type="entry name" value="GABA-B RECEPTOR"/>
    <property type="match status" value="1"/>
</dbReference>
<keyword evidence="6" id="KW-0675">Receptor</keyword>
<keyword evidence="4" id="KW-0297">G-protein coupled receptor</keyword>
<evidence type="ECO:0000256" key="10">
    <source>
        <dbReference type="SAM" id="Phobius"/>
    </source>
</evidence>